<dbReference type="GO" id="GO:0016102">
    <property type="term" value="P:diterpenoid biosynthetic process"/>
    <property type="evidence" value="ECO:0007669"/>
    <property type="project" value="TreeGrafter"/>
</dbReference>
<dbReference type="InterPro" id="IPR050148">
    <property type="entry name" value="Terpene_synthase-like"/>
</dbReference>
<dbReference type="PANTHER" id="PTHR31739:SF25">
    <property type="entry name" value="(E,E)-GERANYLLINALOOL SYNTHASE"/>
    <property type="match status" value="1"/>
</dbReference>
<dbReference type="Gene3D" id="1.50.10.130">
    <property type="entry name" value="Terpene synthase, N-terminal domain"/>
    <property type="match status" value="2"/>
</dbReference>
<evidence type="ECO:0000313" key="4">
    <source>
        <dbReference type="EMBL" id="KAH9321013.1"/>
    </source>
</evidence>
<evidence type="ECO:0000313" key="5">
    <source>
        <dbReference type="Proteomes" id="UP000824469"/>
    </source>
</evidence>
<evidence type="ECO:0000256" key="1">
    <source>
        <dbReference type="ARBA" id="ARBA00001946"/>
    </source>
</evidence>
<dbReference type="SUPFAM" id="SSF48239">
    <property type="entry name" value="Terpenoid cyclases/Protein prenyltransferases"/>
    <property type="match status" value="1"/>
</dbReference>
<dbReference type="InterPro" id="IPR001906">
    <property type="entry name" value="Terpene_synth_N"/>
</dbReference>
<keyword evidence="5" id="KW-1185">Reference proteome</keyword>
<evidence type="ECO:0000259" key="3">
    <source>
        <dbReference type="Pfam" id="PF01397"/>
    </source>
</evidence>
<organism evidence="4 5">
    <name type="scientific">Taxus chinensis</name>
    <name type="common">Chinese yew</name>
    <name type="synonym">Taxus wallichiana var. chinensis</name>
    <dbReference type="NCBI Taxonomy" id="29808"/>
    <lineage>
        <taxon>Eukaryota</taxon>
        <taxon>Viridiplantae</taxon>
        <taxon>Streptophyta</taxon>
        <taxon>Embryophyta</taxon>
        <taxon>Tracheophyta</taxon>
        <taxon>Spermatophyta</taxon>
        <taxon>Pinopsida</taxon>
        <taxon>Pinidae</taxon>
        <taxon>Conifers II</taxon>
        <taxon>Cupressales</taxon>
        <taxon>Taxaceae</taxon>
        <taxon>Taxus</taxon>
    </lineage>
</organism>
<name>A0AA38GG88_TAXCH</name>
<reference evidence="4 5" key="1">
    <citation type="journal article" date="2021" name="Nat. Plants">
        <title>The Taxus genome provides insights into paclitaxel biosynthesis.</title>
        <authorList>
            <person name="Xiong X."/>
            <person name="Gou J."/>
            <person name="Liao Q."/>
            <person name="Li Y."/>
            <person name="Zhou Q."/>
            <person name="Bi G."/>
            <person name="Li C."/>
            <person name="Du R."/>
            <person name="Wang X."/>
            <person name="Sun T."/>
            <person name="Guo L."/>
            <person name="Liang H."/>
            <person name="Lu P."/>
            <person name="Wu Y."/>
            <person name="Zhang Z."/>
            <person name="Ro D.K."/>
            <person name="Shang Y."/>
            <person name="Huang S."/>
            <person name="Yan J."/>
        </authorList>
    </citation>
    <scope>NUCLEOTIDE SEQUENCE [LARGE SCALE GENOMIC DNA]</scope>
    <source>
        <strain evidence="4">Ta-2019</strain>
    </source>
</reference>
<gene>
    <name evidence="4" type="ORF">KI387_015652</name>
</gene>
<proteinExistence type="predicted"/>
<dbReference type="GO" id="GO:0000287">
    <property type="term" value="F:magnesium ion binding"/>
    <property type="evidence" value="ECO:0007669"/>
    <property type="project" value="TreeGrafter"/>
</dbReference>
<dbReference type="Pfam" id="PF01397">
    <property type="entry name" value="Terpene_synth"/>
    <property type="match status" value="1"/>
</dbReference>
<comment type="cofactor">
    <cofactor evidence="1">
        <name>Mg(2+)</name>
        <dbReference type="ChEBI" id="CHEBI:18420"/>
    </cofactor>
</comment>
<evidence type="ECO:0000256" key="2">
    <source>
        <dbReference type="ARBA" id="ARBA00022842"/>
    </source>
</evidence>
<dbReference type="AlphaFoldDB" id="A0AA38GG88"/>
<feature type="non-terminal residue" evidence="4">
    <location>
        <position position="149"/>
    </location>
</feature>
<feature type="non-terminal residue" evidence="4">
    <location>
        <position position="1"/>
    </location>
</feature>
<dbReference type="GO" id="GO:0010333">
    <property type="term" value="F:terpene synthase activity"/>
    <property type="evidence" value="ECO:0007669"/>
    <property type="project" value="InterPro"/>
</dbReference>
<feature type="domain" description="Terpene synthase N-terminal" evidence="3">
    <location>
        <begin position="14"/>
        <end position="84"/>
    </location>
</feature>
<dbReference type="InterPro" id="IPR036965">
    <property type="entry name" value="Terpene_synth_N_sf"/>
</dbReference>
<dbReference type="EMBL" id="JAHRHJ020000003">
    <property type="protein sequence ID" value="KAH9321013.1"/>
    <property type="molecule type" value="Genomic_DNA"/>
</dbReference>
<accession>A0AA38GG88</accession>
<protein>
    <recommendedName>
        <fullName evidence="3">Terpene synthase N-terminal domain-containing protein</fullName>
    </recommendedName>
</protein>
<dbReference type="PANTHER" id="PTHR31739">
    <property type="entry name" value="ENT-COPALYL DIPHOSPHATE SYNTHASE, CHLOROPLASTIC"/>
    <property type="match status" value="1"/>
</dbReference>
<sequence>FWNQGGIRKGSYHTIANVNDTCMGFRILRLHGYSVSSEVIKNFKDEKGEFFSFADKTHREAEDMLSLYKCSQIAFPGETIMKEVEYVLKYGFHRSLPRLETRFYIEHLGIANDAWSTKTTYRFSCITFIELAKLDFNVVQTIHQKELQH</sequence>
<dbReference type="InterPro" id="IPR008930">
    <property type="entry name" value="Terpenoid_cyclase/PrenylTrfase"/>
</dbReference>
<keyword evidence="2" id="KW-0460">Magnesium</keyword>
<dbReference type="Proteomes" id="UP000824469">
    <property type="component" value="Unassembled WGS sequence"/>
</dbReference>
<comment type="caution">
    <text evidence="4">The sequence shown here is derived from an EMBL/GenBank/DDBJ whole genome shotgun (WGS) entry which is preliminary data.</text>
</comment>